<dbReference type="Proteomes" id="UP000572817">
    <property type="component" value="Unassembled WGS sequence"/>
</dbReference>
<evidence type="ECO:0000256" key="1">
    <source>
        <dbReference type="SAM" id="MobiDB-lite"/>
    </source>
</evidence>
<dbReference type="AlphaFoldDB" id="A0A8H4IUG1"/>
<feature type="compositionally biased region" description="Basic and acidic residues" evidence="1">
    <location>
        <begin position="494"/>
        <end position="505"/>
    </location>
</feature>
<comment type="caution">
    <text evidence="3">The sequence shown here is derived from an EMBL/GenBank/DDBJ whole genome shotgun (WGS) entry which is preliminary data.</text>
</comment>
<keyword evidence="4" id="KW-1185">Reference proteome</keyword>
<protein>
    <submittedName>
        <fullName evidence="3">Heterokaryon incompatibility</fullName>
    </submittedName>
</protein>
<accession>A0A8H4IUG1</accession>
<gene>
    <name evidence="3" type="ORF">GTA08_BOTSDO05873</name>
</gene>
<sequence length="685" mass="78013">MEDMRAQNDCDFCQYLAGFISRRDDMDWDDRKIGFMDNSFISKDGQHWRGLESDDDCLLLELPEKVNMKFVNEWLRWSRAEYYNAPVLETQPPGFRVIDLERLCISALPEGAEYVALSYVWGTSNPQHDIQTTMENVSRLEQEDSLRDDAIPQTIKDAIHVSSQLGFRYLWVDRLCIVQDHVETKHGQLFAMGKIYQHAILTIVAAEGDANSGRAGISRSRDPKPFHSGQFQGFWFIEPLPELHKTILSNTRWGQRGWTFQESVCSSRILFFTDVGYFTEQRTTTGQKAWRPEPFAEQDQQRLVHGYYKWVERYTTRTLTYPTDILWAFLGMFDHMPGRPATEHRFGLPLSQFDMAILWKQVHGRLSERPSSGKDIFPSWSWTSASGEVSYADNHVSASVASWAFVDQAPEGYTITAVPFEDYPKKLCCARYGAEQLVAPLLVAWNFALPNWADDKRPPPEEVCRTLSNMKFESTSDLWHWARGLSLPSNPESAGRDKRELEPSKAFRPRSSGATPPSGSRDIAWYDLIKDDDVSAASIPGRVIVRTMTAFLAIERLRETPDGSSFFLLRGKNREECIGWIELPVFAVDTVSQGRRPDGTSRMEFLALSLRRKALHEDFLSEMLTPVTVRPEDGQVIWGAGSSPMMLNIILIIRVGQVARRLGVGVISLKGWSSIEPQLATIVLE</sequence>
<dbReference type="PANTHER" id="PTHR33112">
    <property type="entry name" value="DOMAIN PROTEIN, PUTATIVE-RELATED"/>
    <property type="match status" value="1"/>
</dbReference>
<dbReference type="Pfam" id="PF06985">
    <property type="entry name" value="HET"/>
    <property type="match status" value="1"/>
</dbReference>
<name>A0A8H4IUG1_9PEZI</name>
<reference evidence="3" key="1">
    <citation type="submission" date="2020-04" db="EMBL/GenBank/DDBJ databases">
        <title>Genome Assembly and Annotation of Botryosphaeria dothidea sdau 11-99, a Latent Pathogen of Apple Fruit Ring Rot in China.</title>
        <authorList>
            <person name="Yu C."/>
            <person name="Diao Y."/>
            <person name="Lu Q."/>
            <person name="Zhao J."/>
            <person name="Cui S."/>
            <person name="Peng C."/>
            <person name="He B."/>
            <person name="Liu H."/>
        </authorList>
    </citation>
    <scope>NUCLEOTIDE SEQUENCE [LARGE SCALE GENOMIC DNA]</scope>
    <source>
        <strain evidence="3">Sdau11-99</strain>
    </source>
</reference>
<feature type="domain" description="Heterokaryon incompatibility" evidence="2">
    <location>
        <begin position="114"/>
        <end position="262"/>
    </location>
</feature>
<evidence type="ECO:0000259" key="2">
    <source>
        <dbReference type="Pfam" id="PF06985"/>
    </source>
</evidence>
<feature type="region of interest" description="Disordered" evidence="1">
    <location>
        <begin position="489"/>
        <end position="519"/>
    </location>
</feature>
<evidence type="ECO:0000313" key="3">
    <source>
        <dbReference type="EMBL" id="KAF4306592.1"/>
    </source>
</evidence>
<dbReference type="PANTHER" id="PTHR33112:SF1">
    <property type="entry name" value="HETEROKARYON INCOMPATIBILITY DOMAIN-CONTAINING PROTEIN"/>
    <property type="match status" value="1"/>
</dbReference>
<proteinExistence type="predicted"/>
<dbReference type="EMBL" id="WWBZ02000033">
    <property type="protein sequence ID" value="KAF4306592.1"/>
    <property type="molecule type" value="Genomic_DNA"/>
</dbReference>
<dbReference type="InterPro" id="IPR010730">
    <property type="entry name" value="HET"/>
</dbReference>
<evidence type="ECO:0000313" key="4">
    <source>
        <dbReference type="Proteomes" id="UP000572817"/>
    </source>
</evidence>
<organism evidence="3 4">
    <name type="scientific">Botryosphaeria dothidea</name>
    <dbReference type="NCBI Taxonomy" id="55169"/>
    <lineage>
        <taxon>Eukaryota</taxon>
        <taxon>Fungi</taxon>
        <taxon>Dikarya</taxon>
        <taxon>Ascomycota</taxon>
        <taxon>Pezizomycotina</taxon>
        <taxon>Dothideomycetes</taxon>
        <taxon>Dothideomycetes incertae sedis</taxon>
        <taxon>Botryosphaeriales</taxon>
        <taxon>Botryosphaeriaceae</taxon>
        <taxon>Botryosphaeria</taxon>
    </lineage>
</organism>
<dbReference type="OrthoDB" id="2958217at2759"/>